<dbReference type="Proteomes" id="UP000807353">
    <property type="component" value="Unassembled WGS sequence"/>
</dbReference>
<keyword evidence="4" id="KW-1185">Reference proteome</keyword>
<reference evidence="3" key="1">
    <citation type="submission" date="2020-11" db="EMBL/GenBank/DDBJ databases">
        <authorList>
            <consortium name="DOE Joint Genome Institute"/>
            <person name="Ahrendt S."/>
            <person name="Riley R."/>
            <person name="Andreopoulos W."/>
            <person name="Labutti K."/>
            <person name="Pangilinan J."/>
            <person name="Ruiz-Duenas F.J."/>
            <person name="Barrasa J.M."/>
            <person name="Sanchez-Garcia M."/>
            <person name="Camarero S."/>
            <person name="Miyauchi S."/>
            <person name="Serrano A."/>
            <person name="Linde D."/>
            <person name="Babiker R."/>
            <person name="Drula E."/>
            <person name="Ayuso-Fernandez I."/>
            <person name="Pacheco R."/>
            <person name="Padilla G."/>
            <person name="Ferreira P."/>
            <person name="Barriuso J."/>
            <person name="Kellner H."/>
            <person name="Castanera R."/>
            <person name="Alfaro M."/>
            <person name="Ramirez L."/>
            <person name="Pisabarro A.G."/>
            <person name="Kuo A."/>
            <person name="Tritt A."/>
            <person name="Lipzen A."/>
            <person name="He G."/>
            <person name="Yan M."/>
            <person name="Ng V."/>
            <person name="Cullen D."/>
            <person name="Martin F."/>
            <person name="Rosso M.-N."/>
            <person name="Henrissat B."/>
            <person name="Hibbett D."/>
            <person name="Martinez A.T."/>
            <person name="Grigoriev I.V."/>
        </authorList>
    </citation>
    <scope>NUCLEOTIDE SEQUENCE</scope>
    <source>
        <strain evidence="3">CBS 247.69</strain>
    </source>
</reference>
<evidence type="ECO:0000259" key="2">
    <source>
        <dbReference type="Pfam" id="PF20411"/>
    </source>
</evidence>
<dbReference type="Pfam" id="PF20411">
    <property type="entry name" value="DUF6697"/>
    <property type="match status" value="1"/>
</dbReference>
<evidence type="ECO:0000256" key="1">
    <source>
        <dbReference type="SAM" id="MobiDB-lite"/>
    </source>
</evidence>
<proteinExistence type="predicted"/>
<evidence type="ECO:0000313" key="3">
    <source>
        <dbReference type="EMBL" id="KAF9457402.1"/>
    </source>
</evidence>
<feature type="compositionally biased region" description="Acidic residues" evidence="1">
    <location>
        <begin position="289"/>
        <end position="308"/>
    </location>
</feature>
<gene>
    <name evidence="3" type="ORF">BDZ94DRAFT_1273316</name>
</gene>
<accession>A0A9P6C9P7</accession>
<dbReference type="OrthoDB" id="3176940at2759"/>
<protein>
    <recommendedName>
        <fullName evidence="2">DUF6697 domain-containing protein</fullName>
    </recommendedName>
</protein>
<organism evidence="3 4">
    <name type="scientific">Collybia nuda</name>
    <dbReference type="NCBI Taxonomy" id="64659"/>
    <lineage>
        <taxon>Eukaryota</taxon>
        <taxon>Fungi</taxon>
        <taxon>Dikarya</taxon>
        <taxon>Basidiomycota</taxon>
        <taxon>Agaricomycotina</taxon>
        <taxon>Agaricomycetes</taxon>
        <taxon>Agaricomycetidae</taxon>
        <taxon>Agaricales</taxon>
        <taxon>Tricholomatineae</taxon>
        <taxon>Clitocybaceae</taxon>
        <taxon>Collybia</taxon>
    </lineage>
</organism>
<name>A0A9P6C9P7_9AGAR</name>
<feature type="domain" description="DUF6697" evidence="2">
    <location>
        <begin position="44"/>
        <end position="243"/>
    </location>
</feature>
<sequence>MLSNPIVKKKPNIELSIDTVRDRMKSIGYDLYPVPLEKDIQDVTVTRQFMSDVYGGSSMETSPKISEKKLALHGLDDFMYLNLNLNPQAPQFPGAPGLFFDVDSDPGSPPSEDVDDPIPRRLFSRLTSAIWLYCGQYEIRQVLSLTKEEWAIQSPKVRNAWATQLCIKGWGFRSRARIHLRQTLRREPTTAELMAALTSGNEYKHIRPAQFSEAFLRGQETMAVYTMKCVGYDTAFQRNLAEKFPTWVPPPSKTKGEKKTKAKKNGAGGKLTPKQASKANSNKRKQEDLELSDSEVSTSDEVDYSENDQEGHNESGYVPRGTRSRPIQLE</sequence>
<comment type="caution">
    <text evidence="3">The sequence shown here is derived from an EMBL/GenBank/DDBJ whole genome shotgun (WGS) entry which is preliminary data.</text>
</comment>
<dbReference type="InterPro" id="IPR046520">
    <property type="entry name" value="DUF6697"/>
</dbReference>
<dbReference type="AlphaFoldDB" id="A0A9P6C9P7"/>
<evidence type="ECO:0000313" key="4">
    <source>
        <dbReference type="Proteomes" id="UP000807353"/>
    </source>
</evidence>
<dbReference type="EMBL" id="MU150373">
    <property type="protein sequence ID" value="KAF9457402.1"/>
    <property type="molecule type" value="Genomic_DNA"/>
</dbReference>
<feature type="region of interest" description="Disordered" evidence="1">
    <location>
        <begin position="244"/>
        <end position="330"/>
    </location>
</feature>